<dbReference type="Proteomes" id="UP000176404">
    <property type="component" value="Unassembled WGS sequence"/>
</dbReference>
<dbReference type="STRING" id="1802517.A2892_03120"/>
<protein>
    <submittedName>
        <fullName evidence="1">Uncharacterized protein</fullName>
    </submittedName>
</protein>
<comment type="caution">
    <text evidence="1">The sequence shown here is derived from an EMBL/GenBank/DDBJ whole genome shotgun (WGS) entry which is preliminary data.</text>
</comment>
<dbReference type="AlphaFoldDB" id="A0A1F8B8H1"/>
<name>A0A1F8B8H1_9BACT</name>
<accession>A0A1F8B8H1</accession>
<evidence type="ECO:0000313" key="1">
    <source>
        <dbReference type="EMBL" id="OGM60311.1"/>
    </source>
</evidence>
<gene>
    <name evidence="1" type="ORF">A2892_03120</name>
</gene>
<organism evidence="1 2">
    <name type="scientific">Candidatus Woesebacteria bacterium RIFCSPLOWO2_01_FULL_39_10b</name>
    <dbReference type="NCBI Taxonomy" id="1802517"/>
    <lineage>
        <taxon>Bacteria</taxon>
        <taxon>Candidatus Woeseibacteriota</taxon>
    </lineage>
</organism>
<sequence>MNLSERAKFQKFLHKKIKQSFIRTKHCFILGCNNRTIKSHSLSRARVLERISKNGEVMYMSTENLDSKDSFNLFPTGKAKATTFPGFCDEHDKIFEPIDAHPYEVGNLLQEFLFAMRAVAREYTVRKAMQDSLEE</sequence>
<dbReference type="EMBL" id="MGHD01000005">
    <property type="protein sequence ID" value="OGM60311.1"/>
    <property type="molecule type" value="Genomic_DNA"/>
</dbReference>
<proteinExistence type="predicted"/>
<reference evidence="1 2" key="1">
    <citation type="journal article" date="2016" name="Nat. Commun.">
        <title>Thousands of microbial genomes shed light on interconnected biogeochemical processes in an aquifer system.</title>
        <authorList>
            <person name="Anantharaman K."/>
            <person name="Brown C.T."/>
            <person name="Hug L.A."/>
            <person name="Sharon I."/>
            <person name="Castelle C.J."/>
            <person name="Probst A.J."/>
            <person name="Thomas B.C."/>
            <person name="Singh A."/>
            <person name="Wilkins M.J."/>
            <person name="Karaoz U."/>
            <person name="Brodie E.L."/>
            <person name="Williams K.H."/>
            <person name="Hubbard S.S."/>
            <person name="Banfield J.F."/>
        </authorList>
    </citation>
    <scope>NUCLEOTIDE SEQUENCE [LARGE SCALE GENOMIC DNA]</scope>
</reference>
<evidence type="ECO:0000313" key="2">
    <source>
        <dbReference type="Proteomes" id="UP000176404"/>
    </source>
</evidence>